<dbReference type="Pfam" id="PF00271">
    <property type="entry name" value="Helicase_C"/>
    <property type="match status" value="1"/>
</dbReference>
<accession>A0ABR2HYY1</accession>
<organism evidence="7 8">
    <name type="scientific">Apiospora arundinis</name>
    <dbReference type="NCBI Taxonomy" id="335852"/>
    <lineage>
        <taxon>Eukaryota</taxon>
        <taxon>Fungi</taxon>
        <taxon>Dikarya</taxon>
        <taxon>Ascomycota</taxon>
        <taxon>Pezizomycotina</taxon>
        <taxon>Sordariomycetes</taxon>
        <taxon>Xylariomycetidae</taxon>
        <taxon>Amphisphaeriales</taxon>
        <taxon>Apiosporaceae</taxon>
        <taxon>Apiospora</taxon>
    </lineage>
</organism>
<dbReference type="Pfam" id="PF00270">
    <property type="entry name" value="DEAD"/>
    <property type="match status" value="1"/>
</dbReference>
<evidence type="ECO:0000259" key="6">
    <source>
        <dbReference type="PROSITE" id="PS51194"/>
    </source>
</evidence>
<protein>
    <submittedName>
        <fullName evidence="7">P-loop containing nucleoside triphosphate hydrolase protein</fullName>
    </submittedName>
</protein>
<evidence type="ECO:0000259" key="5">
    <source>
        <dbReference type="PROSITE" id="PS51192"/>
    </source>
</evidence>
<dbReference type="SMART" id="SM00847">
    <property type="entry name" value="HA2"/>
    <property type="match status" value="1"/>
</dbReference>
<gene>
    <name evidence="7" type="ORF">PGQ11_011003</name>
</gene>
<dbReference type="GO" id="GO:0016787">
    <property type="term" value="F:hydrolase activity"/>
    <property type="evidence" value="ECO:0007669"/>
    <property type="project" value="UniProtKB-KW"/>
</dbReference>
<dbReference type="Pfam" id="PF21010">
    <property type="entry name" value="HA2_C"/>
    <property type="match status" value="1"/>
</dbReference>
<evidence type="ECO:0000256" key="2">
    <source>
        <dbReference type="ARBA" id="ARBA00022801"/>
    </source>
</evidence>
<keyword evidence="3" id="KW-0067">ATP-binding</keyword>
<name>A0ABR2HYY1_9PEZI</name>
<dbReference type="PROSITE" id="PS00690">
    <property type="entry name" value="DEAH_ATP_HELICASE"/>
    <property type="match status" value="1"/>
</dbReference>
<feature type="compositionally biased region" description="Low complexity" evidence="4">
    <location>
        <begin position="1247"/>
        <end position="1256"/>
    </location>
</feature>
<dbReference type="InterPro" id="IPR007502">
    <property type="entry name" value="Helicase-assoc_dom"/>
</dbReference>
<dbReference type="InterPro" id="IPR002464">
    <property type="entry name" value="DNA/RNA_helicase_DEAH_CS"/>
</dbReference>
<evidence type="ECO:0000313" key="8">
    <source>
        <dbReference type="Proteomes" id="UP001390339"/>
    </source>
</evidence>
<evidence type="ECO:0000256" key="3">
    <source>
        <dbReference type="ARBA" id="ARBA00022840"/>
    </source>
</evidence>
<keyword evidence="8" id="KW-1185">Reference proteome</keyword>
<dbReference type="SUPFAM" id="SSF52540">
    <property type="entry name" value="P-loop containing nucleoside triphosphate hydrolases"/>
    <property type="match status" value="1"/>
</dbReference>
<evidence type="ECO:0000256" key="1">
    <source>
        <dbReference type="ARBA" id="ARBA00022741"/>
    </source>
</evidence>
<dbReference type="SMART" id="SM00487">
    <property type="entry name" value="DEXDc"/>
    <property type="match status" value="1"/>
</dbReference>
<dbReference type="InterPro" id="IPR011545">
    <property type="entry name" value="DEAD/DEAH_box_helicase_dom"/>
</dbReference>
<reference evidence="7 8" key="1">
    <citation type="journal article" date="2024" name="IMA Fungus">
        <title>Apiospora arundinis, a panoply of carbohydrate-active enzymes and secondary metabolites.</title>
        <authorList>
            <person name="Sorensen T."/>
            <person name="Petersen C."/>
            <person name="Muurmann A.T."/>
            <person name="Christiansen J.V."/>
            <person name="Brundto M.L."/>
            <person name="Overgaard C.K."/>
            <person name="Boysen A.T."/>
            <person name="Wollenberg R.D."/>
            <person name="Larsen T.O."/>
            <person name="Sorensen J.L."/>
            <person name="Nielsen K.L."/>
            <person name="Sondergaard T.E."/>
        </authorList>
    </citation>
    <scope>NUCLEOTIDE SEQUENCE [LARGE SCALE GENOMIC DNA]</scope>
    <source>
        <strain evidence="7 8">AAU 773</strain>
    </source>
</reference>
<dbReference type="InterPro" id="IPR027417">
    <property type="entry name" value="P-loop_NTPase"/>
</dbReference>
<dbReference type="Proteomes" id="UP001390339">
    <property type="component" value="Unassembled WGS sequence"/>
</dbReference>
<feature type="compositionally biased region" description="Polar residues" evidence="4">
    <location>
        <begin position="1379"/>
        <end position="1389"/>
    </location>
</feature>
<evidence type="ECO:0000256" key="4">
    <source>
        <dbReference type="SAM" id="MobiDB-lite"/>
    </source>
</evidence>
<keyword evidence="1" id="KW-0547">Nucleotide-binding</keyword>
<dbReference type="EMBL" id="JAPCWZ010000007">
    <property type="protein sequence ID" value="KAK8855091.1"/>
    <property type="molecule type" value="Genomic_DNA"/>
</dbReference>
<dbReference type="PANTHER" id="PTHR18934">
    <property type="entry name" value="ATP-DEPENDENT RNA HELICASE"/>
    <property type="match status" value="1"/>
</dbReference>
<proteinExistence type="predicted"/>
<dbReference type="Gene3D" id="3.40.50.300">
    <property type="entry name" value="P-loop containing nucleotide triphosphate hydrolases"/>
    <property type="match status" value="2"/>
</dbReference>
<feature type="region of interest" description="Disordered" evidence="4">
    <location>
        <begin position="1242"/>
        <end position="1267"/>
    </location>
</feature>
<dbReference type="Gene3D" id="1.20.120.1080">
    <property type="match status" value="1"/>
</dbReference>
<sequence>MYRCLRVRAAGEAGDCTNLRLSWRAISIANSSRRCLRYSACQPRRGFSVIPARYASPLGKPQLVSDGLPPIREVQHGSGDRPGPSRYPRFPLRLWRPDFKAASQALEWICTPLKMPIHFDWQSSTTDDRQHSVSLRVKMGFKILGEATAVAETWAHARSDAMVQIVKSFEGTGFLSDLHMALEKCQIHVPDCIMPSQDDMISALASAQSDIYNLSARLGFAPQFEFVKHTVRHSLINRPSFVTKAAISIPELEINVSTTHTIAGTAGFAACILFKAQIEQKIREGILTAQSTLLTVDTASDFLRLFGQTLRRPVVFKLSHEYNHRDIHGVINTAIQMGDSVYPVNILTMSRPEIQKFAQLVLAVQLIKDNPALIPLVQPPFLIAGKKKAKPISPIPLELGAGVLGVMRRVTKQVWSRELRSNGDRAMPTSTECDKGLFNRSRLADGPQKEVLNEAMQQRLRAFRTAPEFEDMRQSQASLPMSHQRKQVLSLIQDAQTPFSLVVGATGSGKTTQVPQFLLDDAIERGVGADCNIICTQPRRIAATSVAARVAVERGEQLGESVGYHVRFDATRPRPHGSITYCTTGLLLEQFKAGADGVLSYASHIIIDEAHERDLPIDFLMAMLKKAVEARQARDLPVPKVVLMSATLDSELFANYFGSPCGEGSALVPAPSISVPGRTFSVQTRYLDEIMSDLMIHHQTKTDQLLHDDERLSRYLKHELYAMEGPSNDDWGEEQQEDFVPVALVAATIAHICKTTQEGAILVFLPGLKEILHTEKELIYNDKIQVGFGNKTRYCIHILHSWMPRQDQAVVFEKPPRGCRKIILSTNIAETSVTVPDVHYVVDAGKLREMRYDQLTRISGLRCVWESKSNARQRAGRAGRVQDGFYYALFSRDRHAQMAAAGIPEVLRSDLQETCLAIKKQLPQESVSEVLAGFIEPPSGVAVIGALQHLKRLKALTDEEKFTPLGHLLASLPVHPTLGKMVIMGVIFRCLDPLIILAAAEAATPLFIVPVESKPAAYESHKSFGGYASDHIAVVQAFSELRTLNNEFSDQAARGIAGDMFLSWDAFCAIRRNAQSILSNLVESGIVPSTAPDDPRSDFQYGPSWMNVNSKNKELVRGLLVAGLYPNLAVNQTGRGAFVSRDVRSLLIHPASENSTLKSRRLASKHRRALQPDSAVPTALVAFSQVHRVVVGGGEQLSLRETSVVHPLTAVLFADDRALVSTNAHDGAVTISPGGWLPFQVQSSGATTTTTTTTTTEDVREGRGGGGDSVGDLGMLLEFKSLLDTMLDRVYRDMALRQRAQTSWAFSPSGPALSKTNDLLRQAMVEAVLQVLDNMQTPVPGRGAATNAAANAAVANHKEIVTDRAPRRASRPFIEIKTPDSQSAQSAES</sequence>
<feature type="domain" description="Helicase ATP-binding" evidence="5">
    <location>
        <begin position="491"/>
        <end position="657"/>
    </location>
</feature>
<dbReference type="PROSITE" id="PS51194">
    <property type="entry name" value="HELICASE_CTER"/>
    <property type="match status" value="1"/>
</dbReference>
<dbReference type="CDD" id="cd17917">
    <property type="entry name" value="DEXHc_RHA-like"/>
    <property type="match status" value="1"/>
</dbReference>
<dbReference type="PROSITE" id="PS51192">
    <property type="entry name" value="HELICASE_ATP_BIND_1"/>
    <property type="match status" value="1"/>
</dbReference>
<dbReference type="InterPro" id="IPR001650">
    <property type="entry name" value="Helicase_C-like"/>
</dbReference>
<dbReference type="CDD" id="cd18791">
    <property type="entry name" value="SF2_C_RHA"/>
    <property type="match status" value="1"/>
</dbReference>
<evidence type="ECO:0000313" key="7">
    <source>
        <dbReference type="EMBL" id="KAK8855091.1"/>
    </source>
</evidence>
<dbReference type="PANTHER" id="PTHR18934:SF145">
    <property type="entry name" value="ATP-DEPENDENT RNA HELICASE DHX57-RELATED"/>
    <property type="match status" value="1"/>
</dbReference>
<keyword evidence="2 7" id="KW-0378">Hydrolase</keyword>
<feature type="region of interest" description="Disordered" evidence="4">
    <location>
        <begin position="1362"/>
        <end position="1389"/>
    </location>
</feature>
<dbReference type="InterPro" id="IPR014001">
    <property type="entry name" value="Helicase_ATP-bd"/>
</dbReference>
<feature type="domain" description="Helicase C-terminal" evidence="6">
    <location>
        <begin position="748"/>
        <end position="922"/>
    </location>
</feature>
<dbReference type="SMART" id="SM00490">
    <property type="entry name" value="HELICc"/>
    <property type="match status" value="1"/>
</dbReference>
<comment type="caution">
    <text evidence="7">The sequence shown here is derived from an EMBL/GenBank/DDBJ whole genome shotgun (WGS) entry which is preliminary data.</text>
</comment>